<dbReference type="EMBL" id="VIRM01000037">
    <property type="protein sequence ID" value="TQS17999.1"/>
    <property type="molecule type" value="Genomic_DNA"/>
</dbReference>
<evidence type="ECO:0000313" key="2">
    <source>
        <dbReference type="Proteomes" id="UP000316541"/>
    </source>
</evidence>
<proteinExistence type="predicted"/>
<organism evidence="1 2">
    <name type="scientific">Microbispora hainanensis</name>
    <dbReference type="NCBI Taxonomy" id="568844"/>
    <lineage>
        <taxon>Bacteria</taxon>
        <taxon>Bacillati</taxon>
        <taxon>Actinomycetota</taxon>
        <taxon>Actinomycetes</taxon>
        <taxon>Streptosporangiales</taxon>
        <taxon>Streptosporangiaceae</taxon>
        <taxon>Microbispora</taxon>
    </lineage>
</organism>
<accession>A0A544YMK6</accession>
<evidence type="ECO:0008006" key="3">
    <source>
        <dbReference type="Google" id="ProtNLM"/>
    </source>
</evidence>
<name>A0A544YMK6_9ACTN</name>
<dbReference type="RefSeq" id="WP_142622415.1">
    <property type="nucleotide sequence ID" value="NZ_VIRM01000037.1"/>
</dbReference>
<gene>
    <name evidence="1" type="ORF">FLX08_26270</name>
</gene>
<evidence type="ECO:0000313" key="1">
    <source>
        <dbReference type="EMBL" id="TQS17999.1"/>
    </source>
</evidence>
<reference evidence="1 2" key="1">
    <citation type="submission" date="2019-07" db="EMBL/GenBank/DDBJ databases">
        <title>Microbispora hainanensis DSM 45428.</title>
        <authorList>
            <person name="Thawai C."/>
        </authorList>
    </citation>
    <scope>NUCLEOTIDE SEQUENCE [LARGE SCALE GENOMIC DNA]</scope>
    <source>
        <strain evidence="1 2">DSM 45428</strain>
    </source>
</reference>
<dbReference type="Proteomes" id="UP000316541">
    <property type="component" value="Unassembled WGS sequence"/>
</dbReference>
<sequence length="60" mass="6091">MQAVIAEAGARGQVDLDLVSVDSTTARAHHHAAGTALDGELLSEASGLPEDPKSVQALDP</sequence>
<comment type="caution">
    <text evidence="1">The sequence shown here is derived from an EMBL/GenBank/DDBJ whole genome shotgun (WGS) entry which is preliminary data.</text>
</comment>
<protein>
    <recommendedName>
        <fullName evidence="3">Transposase</fullName>
    </recommendedName>
</protein>
<dbReference type="AlphaFoldDB" id="A0A544YMK6"/>